<evidence type="ECO:0000256" key="2">
    <source>
        <dbReference type="ARBA" id="ARBA00022679"/>
    </source>
</evidence>
<evidence type="ECO:0000313" key="8">
    <source>
        <dbReference type="Proteomes" id="UP000094336"/>
    </source>
</evidence>
<name>A0A1E3QMM9_9ASCO</name>
<keyword evidence="8" id="KW-1185">Reference proteome</keyword>
<dbReference type="GO" id="GO:0004674">
    <property type="term" value="F:protein serine/threonine kinase activity"/>
    <property type="evidence" value="ECO:0007669"/>
    <property type="project" value="UniProtKB-KW"/>
</dbReference>
<dbReference type="GO" id="GO:0005524">
    <property type="term" value="F:ATP binding"/>
    <property type="evidence" value="ECO:0007669"/>
    <property type="project" value="UniProtKB-KW"/>
</dbReference>
<dbReference type="FunFam" id="3.30.200.20:FF:000315">
    <property type="entry name" value="Calcium-dependent protein kinase 3"/>
    <property type="match status" value="1"/>
</dbReference>
<dbReference type="InterPro" id="IPR000719">
    <property type="entry name" value="Prot_kinase_dom"/>
</dbReference>
<dbReference type="EMBL" id="KV454434">
    <property type="protein sequence ID" value="ODQ78724.1"/>
    <property type="molecule type" value="Genomic_DNA"/>
</dbReference>
<reference evidence="8" key="1">
    <citation type="submission" date="2016-05" db="EMBL/GenBank/DDBJ databases">
        <title>Comparative genomics of biotechnologically important yeasts.</title>
        <authorList>
            <consortium name="DOE Joint Genome Institute"/>
            <person name="Riley R."/>
            <person name="Haridas S."/>
            <person name="Wolfe K.H."/>
            <person name="Lopes M.R."/>
            <person name="Hittinger C.T."/>
            <person name="Goker M."/>
            <person name="Salamov A."/>
            <person name="Wisecaver J."/>
            <person name="Long T.M."/>
            <person name="Aerts A.L."/>
            <person name="Barry K."/>
            <person name="Choi C."/>
            <person name="Clum A."/>
            <person name="Coughlan A.Y."/>
            <person name="Deshpande S."/>
            <person name="Douglass A.P."/>
            <person name="Hanson S.J."/>
            <person name="Klenk H.-P."/>
            <person name="Labutti K."/>
            <person name="Lapidus A."/>
            <person name="Lindquist E."/>
            <person name="Lipzen A."/>
            <person name="Meier-Kolthoff J.P."/>
            <person name="Ohm R.A."/>
            <person name="Otillar R.P."/>
            <person name="Pangilinan J."/>
            <person name="Peng Y."/>
            <person name="Rokas A."/>
            <person name="Rosa C.A."/>
            <person name="Scheuner C."/>
            <person name="Sibirny A.A."/>
            <person name="Slot J.C."/>
            <person name="Stielow J.B."/>
            <person name="Sun H."/>
            <person name="Kurtzman C.P."/>
            <person name="Blackwell M."/>
            <person name="Grigoriev I.V."/>
            <person name="Jeffries T.W."/>
        </authorList>
    </citation>
    <scope>NUCLEOTIDE SEQUENCE [LARGE SCALE GENOMIC DNA]</scope>
    <source>
        <strain evidence="8">NRRL Y-12698</strain>
    </source>
</reference>
<dbReference type="Gene3D" id="1.10.510.10">
    <property type="entry name" value="Transferase(Phosphotransferase) domain 1"/>
    <property type="match status" value="1"/>
</dbReference>
<dbReference type="STRING" id="984486.A0A1E3QMM9"/>
<organism evidence="7 8">
    <name type="scientific">Babjeviella inositovora NRRL Y-12698</name>
    <dbReference type="NCBI Taxonomy" id="984486"/>
    <lineage>
        <taxon>Eukaryota</taxon>
        <taxon>Fungi</taxon>
        <taxon>Dikarya</taxon>
        <taxon>Ascomycota</taxon>
        <taxon>Saccharomycotina</taxon>
        <taxon>Pichiomycetes</taxon>
        <taxon>Serinales incertae sedis</taxon>
        <taxon>Babjeviella</taxon>
    </lineage>
</organism>
<dbReference type="GeneID" id="30145092"/>
<keyword evidence="5" id="KW-0067">ATP-binding</keyword>
<accession>A0A1E3QMM9</accession>
<dbReference type="PROSITE" id="PS00108">
    <property type="entry name" value="PROTEIN_KINASE_ST"/>
    <property type="match status" value="1"/>
</dbReference>
<dbReference type="Gene3D" id="3.30.200.20">
    <property type="entry name" value="Phosphorylase Kinase, domain 1"/>
    <property type="match status" value="1"/>
</dbReference>
<dbReference type="InterPro" id="IPR011009">
    <property type="entry name" value="Kinase-like_dom_sf"/>
</dbReference>
<dbReference type="Proteomes" id="UP000094336">
    <property type="component" value="Unassembled WGS sequence"/>
</dbReference>
<evidence type="ECO:0000256" key="1">
    <source>
        <dbReference type="ARBA" id="ARBA00022527"/>
    </source>
</evidence>
<dbReference type="InterPro" id="IPR008271">
    <property type="entry name" value="Ser/Thr_kinase_AS"/>
</dbReference>
<keyword evidence="1" id="KW-0723">Serine/threonine-protein kinase</keyword>
<evidence type="ECO:0000313" key="7">
    <source>
        <dbReference type="EMBL" id="ODQ78724.1"/>
    </source>
</evidence>
<dbReference type="SMART" id="SM00220">
    <property type="entry name" value="S_TKc"/>
    <property type="match status" value="1"/>
</dbReference>
<keyword evidence="2" id="KW-0808">Transferase</keyword>
<proteinExistence type="predicted"/>
<dbReference type="SUPFAM" id="SSF56112">
    <property type="entry name" value="Protein kinase-like (PK-like)"/>
    <property type="match status" value="1"/>
</dbReference>
<dbReference type="RefSeq" id="XP_018984052.1">
    <property type="nucleotide sequence ID" value="XM_019127239.1"/>
</dbReference>
<evidence type="ECO:0000256" key="3">
    <source>
        <dbReference type="ARBA" id="ARBA00022741"/>
    </source>
</evidence>
<evidence type="ECO:0000256" key="5">
    <source>
        <dbReference type="ARBA" id="ARBA00022840"/>
    </source>
</evidence>
<dbReference type="PANTHER" id="PTHR24347">
    <property type="entry name" value="SERINE/THREONINE-PROTEIN KINASE"/>
    <property type="match status" value="1"/>
</dbReference>
<keyword evidence="4" id="KW-0418">Kinase</keyword>
<dbReference type="OrthoDB" id="1738954at2759"/>
<evidence type="ECO:0000256" key="4">
    <source>
        <dbReference type="ARBA" id="ARBA00022777"/>
    </source>
</evidence>
<protein>
    <recommendedName>
        <fullName evidence="6">Protein kinase domain-containing protein</fullName>
    </recommendedName>
</protein>
<dbReference type="AlphaFoldDB" id="A0A1E3QMM9"/>
<dbReference type="Pfam" id="PF00069">
    <property type="entry name" value="Pkinase"/>
    <property type="match status" value="1"/>
</dbReference>
<evidence type="ECO:0000259" key="6">
    <source>
        <dbReference type="PROSITE" id="PS50011"/>
    </source>
</evidence>
<gene>
    <name evidence="7" type="ORF">BABINDRAFT_152449</name>
</gene>
<keyword evidence="3" id="KW-0547">Nucleotide-binding</keyword>
<feature type="domain" description="Protein kinase" evidence="6">
    <location>
        <begin position="127"/>
        <end position="417"/>
    </location>
</feature>
<sequence>MFDNLRAYIRHGKQAGDLNNRKAQASVAISHPLNPMGNFPNGIPLHTEFAAQDAYKTSLPVHETDSAHMDDATRVGSLGTVSSEPLLSPIEFKEKEHNYQAVATHIVQEENQDRQHKSKYPALQGKYQILGRMGEGAFSVVYRALDLALQTEVAIKIIDKQQMDRSQKQAVLKEVTIMRQLHHPNIVKFITFIDADDYYYIVQELVPGGEIFSPIVKYTYFSEDLARHVIIQVAQALQYLHENIGVVHRDLKPENLLFYPIPVKPLMNPIAKLRKSDDPYTKVDEGEFEPGVGGGGIGVVKLADFGLSKQVWYDNTGTPCGTVGYTAPEIVKDETYSMEVDMWALGCVLYTLLCGFPPFYDERIDQLTQKVLKGEYEFLRPWWDEISVEAKQCVQNLLCVDKTQRYTIVDLLNDPWIKCQGKQGFQLFRMPEKARNAVLAHLMADTVTANTPSARAMKDAFDISVAYYREQEEVPRLTLLDSMIEEDEDEPMNMTIPLEQQQNVPGGFDLSLSGATILERRNRKRAPILA</sequence>
<dbReference type="PROSITE" id="PS50011">
    <property type="entry name" value="PROTEIN_KINASE_DOM"/>
    <property type="match status" value="1"/>
</dbReference>